<sequence length="278" mass="32124">MEQLHYHNDAGTLIVSHRKAQSHHMPVSHFHSTYEIFYLMSGQREFFIQDRTIVVNEGDMVIVSPNILHRTTDAARTEHERFIVNIHPSSMAMAPGNGQDVLLPLLSEAYVIVRSTLHERQIIDELVRTIQQEIREQKQGFEFYALTLAQQLLIRCCRHAGQGSAEPLVAPSPMHERISEIVRYINNHYMEELSLQRIADHFFVSPYYLSRTFKEATGFTFVEYLNSVRIKEAKQLLEHSSMKVGSIARKVGFGSVTHFGRVFKEITGYVPLHYRKVK</sequence>
<dbReference type="Pfam" id="PF02311">
    <property type="entry name" value="AraC_binding"/>
    <property type="match status" value="1"/>
</dbReference>
<organism evidence="5 6">
    <name type="scientific">Paenibacillus phyllosphaerae</name>
    <dbReference type="NCBI Taxonomy" id="274593"/>
    <lineage>
        <taxon>Bacteria</taxon>
        <taxon>Bacillati</taxon>
        <taxon>Bacillota</taxon>
        <taxon>Bacilli</taxon>
        <taxon>Bacillales</taxon>
        <taxon>Paenibacillaceae</taxon>
        <taxon>Paenibacillus</taxon>
    </lineage>
</organism>
<dbReference type="SUPFAM" id="SSF46689">
    <property type="entry name" value="Homeodomain-like"/>
    <property type="match status" value="2"/>
</dbReference>
<accession>A0A7W5AZT9</accession>
<evidence type="ECO:0000313" key="5">
    <source>
        <dbReference type="EMBL" id="MBB3111489.1"/>
    </source>
</evidence>
<protein>
    <submittedName>
        <fullName evidence="5">AraC-like DNA-binding protein</fullName>
    </submittedName>
</protein>
<evidence type="ECO:0000259" key="4">
    <source>
        <dbReference type="PROSITE" id="PS01124"/>
    </source>
</evidence>
<keyword evidence="2 5" id="KW-0238">DNA-binding</keyword>
<dbReference type="RefSeq" id="WP_183601349.1">
    <property type="nucleotide sequence ID" value="NZ_JACHXK010000007.1"/>
</dbReference>
<evidence type="ECO:0000256" key="2">
    <source>
        <dbReference type="ARBA" id="ARBA00023125"/>
    </source>
</evidence>
<dbReference type="InterPro" id="IPR014710">
    <property type="entry name" value="RmlC-like_jellyroll"/>
</dbReference>
<dbReference type="Gene3D" id="2.60.120.10">
    <property type="entry name" value="Jelly Rolls"/>
    <property type="match status" value="1"/>
</dbReference>
<dbReference type="InterPro" id="IPR009057">
    <property type="entry name" value="Homeodomain-like_sf"/>
</dbReference>
<proteinExistence type="predicted"/>
<keyword evidence="6" id="KW-1185">Reference proteome</keyword>
<dbReference type="SUPFAM" id="SSF51215">
    <property type="entry name" value="Regulatory protein AraC"/>
    <property type="match status" value="1"/>
</dbReference>
<dbReference type="SMART" id="SM00342">
    <property type="entry name" value="HTH_ARAC"/>
    <property type="match status" value="1"/>
</dbReference>
<keyword evidence="3" id="KW-0804">Transcription</keyword>
<evidence type="ECO:0000256" key="1">
    <source>
        <dbReference type="ARBA" id="ARBA00023015"/>
    </source>
</evidence>
<comment type="caution">
    <text evidence="5">The sequence shown here is derived from an EMBL/GenBank/DDBJ whole genome shotgun (WGS) entry which is preliminary data.</text>
</comment>
<dbReference type="InterPro" id="IPR018060">
    <property type="entry name" value="HTH_AraC"/>
</dbReference>
<dbReference type="AlphaFoldDB" id="A0A7W5AZT9"/>
<dbReference type="InterPro" id="IPR003313">
    <property type="entry name" value="AraC-bd"/>
</dbReference>
<feature type="domain" description="HTH araC/xylS-type" evidence="4">
    <location>
        <begin position="179"/>
        <end position="277"/>
    </location>
</feature>
<evidence type="ECO:0000313" key="6">
    <source>
        <dbReference type="Proteomes" id="UP000570361"/>
    </source>
</evidence>
<dbReference type="GO" id="GO:0043565">
    <property type="term" value="F:sequence-specific DNA binding"/>
    <property type="evidence" value="ECO:0007669"/>
    <property type="project" value="InterPro"/>
</dbReference>
<gene>
    <name evidence="5" type="ORF">FHS18_003557</name>
</gene>
<dbReference type="Gene3D" id="1.10.10.60">
    <property type="entry name" value="Homeodomain-like"/>
    <property type="match status" value="2"/>
</dbReference>
<dbReference type="PANTHER" id="PTHR43280:SF28">
    <property type="entry name" value="HTH-TYPE TRANSCRIPTIONAL ACTIVATOR RHAS"/>
    <property type="match status" value="1"/>
</dbReference>
<dbReference type="Proteomes" id="UP000570361">
    <property type="component" value="Unassembled WGS sequence"/>
</dbReference>
<dbReference type="PANTHER" id="PTHR43280">
    <property type="entry name" value="ARAC-FAMILY TRANSCRIPTIONAL REGULATOR"/>
    <property type="match status" value="1"/>
</dbReference>
<evidence type="ECO:0000256" key="3">
    <source>
        <dbReference type="ARBA" id="ARBA00023163"/>
    </source>
</evidence>
<keyword evidence="1" id="KW-0805">Transcription regulation</keyword>
<dbReference type="InterPro" id="IPR037923">
    <property type="entry name" value="HTH-like"/>
</dbReference>
<dbReference type="Pfam" id="PF12833">
    <property type="entry name" value="HTH_18"/>
    <property type="match status" value="1"/>
</dbReference>
<dbReference type="PROSITE" id="PS01124">
    <property type="entry name" value="HTH_ARAC_FAMILY_2"/>
    <property type="match status" value="1"/>
</dbReference>
<reference evidence="5 6" key="1">
    <citation type="submission" date="2020-08" db="EMBL/GenBank/DDBJ databases">
        <title>Genomic Encyclopedia of Type Strains, Phase III (KMG-III): the genomes of soil and plant-associated and newly described type strains.</title>
        <authorList>
            <person name="Whitman W."/>
        </authorList>
    </citation>
    <scope>NUCLEOTIDE SEQUENCE [LARGE SCALE GENOMIC DNA]</scope>
    <source>
        <strain evidence="5 6">CECT 5862</strain>
    </source>
</reference>
<name>A0A7W5AZT9_9BACL</name>
<dbReference type="GO" id="GO:0003700">
    <property type="term" value="F:DNA-binding transcription factor activity"/>
    <property type="evidence" value="ECO:0007669"/>
    <property type="project" value="InterPro"/>
</dbReference>
<dbReference type="EMBL" id="JACHXK010000007">
    <property type="protein sequence ID" value="MBB3111489.1"/>
    <property type="molecule type" value="Genomic_DNA"/>
</dbReference>